<organism evidence="3 4">
    <name type="scientific">Promicromonospora soli</name>
    <dbReference type="NCBI Taxonomy" id="2035533"/>
    <lineage>
        <taxon>Bacteria</taxon>
        <taxon>Bacillati</taxon>
        <taxon>Actinomycetota</taxon>
        <taxon>Actinomycetes</taxon>
        <taxon>Micrococcales</taxon>
        <taxon>Promicromonosporaceae</taxon>
        <taxon>Promicromonospora</taxon>
    </lineage>
</organism>
<comment type="cofactor">
    <cofactor evidence="1">
        <name>pyridoxal 5'-phosphate</name>
        <dbReference type="ChEBI" id="CHEBI:597326"/>
    </cofactor>
</comment>
<dbReference type="Pfam" id="PF00155">
    <property type="entry name" value="Aminotran_1_2"/>
    <property type="match status" value="1"/>
</dbReference>
<sequence length="388" mass="41929">MELSERARAAREAIEPVTSFFLSLRAMDGQPDVVDLTFGDPHEMPLPGLVDALRANLEPRAEDWFAYKTSLAPARETIAAGLQVELGLPVEPDDVAMTQGAFGAIALAFRLVADAGDEVVIPEPGWFYAPMLRAANLVPVRAPLAADTFDLDVEAIVRAITPRTRIVVVNSPANPTGRVYTRDRLVDLATALEAASEQGGRRIWLLSDEPYRRIRFDGIAFTSPAACYPWTLIDYSYGKILLAPGQRLGYLALSPLIPQAERADLRAALLPLQMGLGWGFPDALMQYAVPALESVSIDLVELGKRRDRMVQALGEAGYALIVPEGTFYLWGAAPGGDAVTFVAALAERGVFVLPGTVFDSPGHFRISLTATTAMLERALPALRDFGPG</sequence>
<protein>
    <recommendedName>
        <fullName evidence="1">Aminotransferase</fullName>
        <ecNumber evidence="1">2.6.1.-</ecNumber>
    </recommendedName>
</protein>
<keyword evidence="1" id="KW-0808">Transferase</keyword>
<keyword evidence="1 3" id="KW-0032">Aminotransferase</keyword>
<dbReference type="RefSeq" id="WP_189671088.1">
    <property type="nucleotide sequence ID" value="NZ_BNAS01000006.1"/>
</dbReference>
<dbReference type="CDD" id="cd00609">
    <property type="entry name" value="AAT_like"/>
    <property type="match status" value="1"/>
</dbReference>
<evidence type="ECO:0000259" key="2">
    <source>
        <dbReference type="Pfam" id="PF00155"/>
    </source>
</evidence>
<dbReference type="Gene3D" id="3.40.640.10">
    <property type="entry name" value="Type I PLP-dependent aspartate aminotransferase-like (Major domain)"/>
    <property type="match status" value="1"/>
</dbReference>
<dbReference type="GO" id="GO:0030170">
    <property type="term" value="F:pyridoxal phosphate binding"/>
    <property type="evidence" value="ECO:0007669"/>
    <property type="project" value="InterPro"/>
</dbReference>
<dbReference type="PANTHER" id="PTHR42691:SF1">
    <property type="entry name" value="ASPARTATE AMINOTRANSFERASE YHDR-RELATED"/>
    <property type="match status" value="1"/>
</dbReference>
<dbReference type="InterPro" id="IPR015424">
    <property type="entry name" value="PyrdxlP-dep_Trfase"/>
</dbReference>
<reference evidence="3" key="2">
    <citation type="submission" date="2020-09" db="EMBL/GenBank/DDBJ databases">
        <authorList>
            <person name="Sun Q."/>
            <person name="Zhou Y."/>
        </authorList>
    </citation>
    <scope>NUCLEOTIDE SEQUENCE</scope>
    <source>
        <strain evidence="3">CGMCC 4.7398</strain>
    </source>
</reference>
<evidence type="ECO:0000313" key="3">
    <source>
        <dbReference type="EMBL" id="GHH78062.1"/>
    </source>
</evidence>
<comment type="caution">
    <text evidence="3">The sequence shown here is derived from an EMBL/GenBank/DDBJ whole genome shotgun (WGS) entry which is preliminary data.</text>
</comment>
<gene>
    <name evidence="3" type="ORF">GCM10017772_40720</name>
</gene>
<dbReference type="Proteomes" id="UP000627369">
    <property type="component" value="Unassembled WGS sequence"/>
</dbReference>
<reference evidence="3" key="1">
    <citation type="journal article" date="2014" name="Int. J. Syst. Evol. Microbiol.">
        <title>Complete genome sequence of Corynebacterium casei LMG S-19264T (=DSM 44701T), isolated from a smear-ripened cheese.</title>
        <authorList>
            <consortium name="US DOE Joint Genome Institute (JGI-PGF)"/>
            <person name="Walter F."/>
            <person name="Albersmeier A."/>
            <person name="Kalinowski J."/>
            <person name="Ruckert C."/>
        </authorList>
    </citation>
    <scope>NUCLEOTIDE SEQUENCE</scope>
    <source>
        <strain evidence="3">CGMCC 4.7398</strain>
    </source>
</reference>
<comment type="similarity">
    <text evidence="1">Belongs to the class-I pyridoxal-phosphate-dependent aminotransferase family.</text>
</comment>
<dbReference type="EC" id="2.6.1.-" evidence="1"/>
<dbReference type="InterPro" id="IPR004839">
    <property type="entry name" value="Aminotransferase_I/II_large"/>
</dbReference>
<proteinExistence type="inferred from homology"/>
<feature type="domain" description="Aminotransferase class I/classII large" evidence="2">
    <location>
        <begin position="32"/>
        <end position="381"/>
    </location>
</feature>
<dbReference type="PROSITE" id="PS00105">
    <property type="entry name" value="AA_TRANSFER_CLASS_1"/>
    <property type="match status" value="1"/>
</dbReference>
<dbReference type="InterPro" id="IPR004838">
    <property type="entry name" value="NHTrfase_class1_PyrdxlP-BS"/>
</dbReference>
<keyword evidence="4" id="KW-1185">Reference proteome</keyword>
<evidence type="ECO:0000256" key="1">
    <source>
        <dbReference type="RuleBase" id="RU000481"/>
    </source>
</evidence>
<dbReference type="AlphaFoldDB" id="A0A919G4S8"/>
<dbReference type="GO" id="GO:0008483">
    <property type="term" value="F:transaminase activity"/>
    <property type="evidence" value="ECO:0007669"/>
    <property type="project" value="UniProtKB-KW"/>
</dbReference>
<evidence type="ECO:0000313" key="4">
    <source>
        <dbReference type="Proteomes" id="UP000627369"/>
    </source>
</evidence>
<dbReference type="SUPFAM" id="SSF53383">
    <property type="entry name" value="PLP-dependent transferases"/>
    <property type="match status" value="1"/>
</dbReference>
<dbReference type="PANTHER" id="PTHR42691">
    <property type="entry name" value="ASPARTATE AMINOTRANSFERASE YHDR-RELATED"/>
    <property type="match status" value="1"/>
</dbReference>
<name>A0A919G4S8_9MICO</name>
<dbReference type="EMBL" id="BNAS01000006">
    <property type="protein sequence ID" value="GHH78062.1"/>
    <property type="molecule type" value="Genomic_DNA"/>
</dbReference>
<accession>A0A919G4S8</accession>
<dbReference type="InterPro" id="IPR015421">
    <property type="entry name" value="PyrdxlP-dep_Trfase_major"/>
</dbReference>